<dbReference type="InterPro" id="IPR004387">
    <property type="entry name" value="Pept_M50_Zn"/>
</dbReference>
<dbReference type="Gene3D" id="2.30.42.10">
    <property type="match status" value="1"/>
</dbReference>
<dbReference type="GO" id="GO:0004222">
    <property type="term" value="F:metalloendopeptidase activity"/>
    <property type="evidence" value="ECO:0007669"/>
    <property type="project" value="InterPro"/>
</dbReference>
<proteinExistence type="inferred from homology"/>
<name>A0A1F6B1N6_9BACT</name>
<dbReference type="Proteomes" id="UP000176409">
    <property type="component" value="Unassembled WGS sequence"/>
</dbReference>
<protein>
    <recommendedName>
        <fullName evidence="12">Peptidase M50 domain-containing protein</fullName>
    </recommendedName>
</protein>
<evidence type="ECO:0000313" key="13">
    <source>
        <dbReference type="EMBL" id="OGG30713.1"/>
    </source>
</evidence>
<evidence type="ECO:0000256" key="5">
    <source>
        <dbReference type="ARBA" id="ARBA00022692"/>
    </source>
</evidence>
<gene>
    <name evidence="13" type="ORF">A2973_05430</name>
</gene>
<dbReference type="GO" id="GO:0006508">
    <property type="term" value="P:proteolysis"/>
    <property type="evidence" value="ECO:0007669"/>
    <property type="project" value="UniProtKB-KW"/>
</dbReference>
<comment type="cofactor">
    <cofactor evidence="1">
        <name>Zn(2+)</name>
        <dbReference type="ChEBI" id="CHEBI:29105"/>
    </cofactor>
</comment>
<dbReference type="STRING" id="1798396.A2973_05430"/>
<dbReference type="CDD" id="cd06163">
    <property type="entry name" value="S2P-M50_PDZ_RseP-like"/>
    <property type="match status" value="1"/>
</dbReference>
<evidence type="ECO:0000256" key="2">
    <source>
        <dbReference type="ARBA" id="ARBA00004141"/>
    </source>
</evidence>
<dbReference type="GO" id="GO:0016020">
    <property type="term" value="C:membrane"/>
    <property type="evidence" value="ECO:0007669"/>
    <property type="project" value="UniProtKB-SubCell"/>
</dbReference>
<keyword evidence="7" id="KW-0862">Zinc</keyword>
<comment type="similarity">
    <text evidence="3">Belongs to the peptidase M50B family.</text>
</comment>
<keyword evidence="5 11" id="KW-0812">Transmembrane</keyword>
<accession>A0A1F6B1N6</accession>
<dbReference type="PANTHER" id="PTHR42837">
    <property type="entry name" value="REGULATOR OF SIGMA-E PROTEASE RSEP"/>
    <property type="match status" value="1"/>
</dbReference>
<evidence type="ECO:0000256" key="6">
    <source>
        <dbReference type="ARBA" id="ARBA00022801"/>
    </source>
</evidence>
<comment type="caution">
    <text evidence="13">The sequence shown here is derived from an EMBL/GenBank/DDBJ whole genome shotgun (WGS) entry which is preliminary data.</text>
</comment>
<evidence type="ECO:0000256" key="9">
    <source>
        <dbReference type="ARBA" id="ARBA00023049"/>
    </source>
</evidence>
<dbReference type="InterPro" id="IPR008915">
    <property type="entry name" value="Peptidase_M50"/>
</dbReference>
<comment type="subcellular location">
    <subcellularLocation>
        <location evidence="2">Membrane</location>
        <topology evidence="2">Multi-pass membrane protein</topology>
    </subcellularLocation>
</comment>
<evidence type="ECO:0000256" key="7">
    <source>
        <dbReference type="ARBA" id="ARBA00022833"/>
    </source>
</evidence>
<sequence>MLLTALIFFLILSILVFIHELGHFVVARVIGVHVEEFGLGLPPRIFGKKIGDTIYSVNWLPIGGFVRLAGEDEESHSSGFTQKNAKHLFWARTKKERAAILVAGVTMNFILAVGITMYLLTQGIMEPTGSVRVERVLSGSPAALVGLEPGDVIRFASPYPGKKITLEMEPELHKPSQLIEFTKNHLGEQVSLQVLRNGQLVSFVVVPRKEYPKGEGPMGVVITDLALHRYGVAEAPGLAVRINLSRAKDMFVSIGTTLWRLVTLKPLAEDVAGPIGIAQVTGQAVKFGFLAVLEFMSILSLNLAVLNILPIPALDGGRLAFVFAEKLLGRRLRPAFERSTHQVGMIILFALMLLVSINDIARLARGGS</sequence>
<reference evidence="13 14" key="1">
    <citation type="journal article" date="2016" name="Nat. Commun.">
        <title>Thousands of microbial genomes shed light on interconnected biogeochemical processes in an aquifer system.</title>
        <authorList>
            <person name="Anantharaman K."/>
            <person name="Brown C.T."/>
            <person name="Hug L.A."/>
            <person name="Sharon I."/>
            <person name="Castelle C.J."/>
            <person name="Probst A.J."/>
            <person name="Thomas B.C."/>
            <person name="Singh A."/>
            <person name="Wilkins M.J."/>
            <person name="Karaoz U."/>
            <person name="Brodie E.L."/>
            <person name="Williams K.H."/>
            <person name="Hubbard S.S."/>
            <person name="Banfield J.F."/>
        </authorList>
    </citation>
    <scope>NUCLEOTIDE SEQUENCE [LARGE SCALE GENOMIC DNA]</scope>
</reference>
<evidence type="ECO:0000256" key="3">
    <source>
        <dbReference type="ARBA" id="ARBA00007931"/>
    </source>
</evidence>
<keyword evidence="6" id="KW-0378">Hydrolase</keyword>
<organism evidence="13 14">
    <name type="scientific">Candidatus Gottesmanbacteria bacterium RIFCSPLOWO2_01_FULL_49_10</name>
    <dbReference type="NCBI Taxonomy" id="1798396"/>
    <lineage>
        <taxon>Bacteria</taxon>
        <taxon>Candidatus Gottesmaniibacteriota</taxon>
    </lineage>
</organism>
<keyword evidence="4" id="KW-0645">Protease</keyword>
<evidence type="ECO:0000256" key="11">
    <source>
        <dbReference type="SAM" id="Phobius"/>
    </source>
</evidence>
<dbReference type="EMBL" id="MFJZ01000007">
    <property type="protein sequence ID" value="OGG30713.1"/>
    <property type="molecule type" value="Genomic_DNA"/>
</dbReference>
<keyword evidence="10 11" id="KW-0472">Membrane</keyword>
<dbReference type="PANTHER" id="PTHR42837:SF2">
    <property type="entry name" value="MEMBRANE METALLOPROTEASE ARASP2, CHLOROPLASTIC-RELATED"/>
    <property type="match status" value="1"/>
</dbReference>
<evidence type="ECO:0000259" key="12">
    <source>
        <dbReference type="Pfam" id="PF02163"/>
    </source>
</evidence>
<evidence type="ECO:0000256" key="10">
    <source>
        <dbReference type="ARBA" id="ARBA00023136"/>
    </source>
</evidence>
<feature type="transmembrane region" description="Helical" evidence="11">
    <location>
        <begin position="343"/>
        <end position="361"/>
    </location>
</feature>
<dbReference type="Pfam" id="PF02163">
    <property type="entry name" value="Peptidase_M50"/>
    <property type="match status" value="1"/>
</dbReference>
<evidence type="ECO:0000256" key="1">
    <source>
        <dbReference type="ARBA" id="ARBA00001947"/>
    </source>
</evidence>
<feature type="transmembrane region" description="Helical" evidence="11">
    <location>
        <begin position="98"/>
        <end position="120"/>
    </location>
</feature>
<feature type="domain" description="Peptidase M50" evidence="12">
    <location>
        <begin position="8"/>
        <end position="351"/>
    </location>
</feature>
<keyword evidence="9" id="KW-0482">Metalloprotease</keyword>
<evidence type="ECO:0000313" key="14">
    <source>
        <dbReference type="Proteomes" id="UP000176409"/>
    </source>
</evidence>
<dbReference type="SUPFAM" id="SSF50156">
    <property type="entry name" value="PDZ domain-like"/>
    <property type="match status" value="1"/>
</dbReference>
<dbReference type="AlphaFoldDB" id="A0A1F6B1N6"/>
<evidence type="ECO:0000256" key="4">
    <source>
        <dbReference type="ARBA" id="ARBA00022670"/>
    </source>
</evidence>
<keyword evidence="8 11" id="KW-1133">Transmembrane helix</keyword>
<evidence type="ECO:0000256" key="8">
    <source>
        <dbReference type="ARBA" id="ARBA00022989"/>
    </source>
</evidence>
<dbReference type="InterPro" id="IPR036034">
    <property type="entry name" value="PDZ_sf"/>
</dbReference>